<dbReference type="AlphaFoldDB" id="A0A7E4VFD7"/>
<reference evidence="2" key="2">
    <citation type="submission" date="2020-10" db="UniProtKB">
        <authorList>
            <consortium name="WormBaseParasite"/>
        </authorList>
    </citation>
    <scope>IDENTIFICATION</scope>
</reference>
<evidence type="ECO:0000313" key="2">
    <source>
        <dbReference type="WBParaSite" id="Pan_g20236.t1"/>
    </source>
</evidence>
<dbReference type="WBParaSite" id="Pan_g20236.t1">
    <property type="protein sequence ID" value="Pan_g20236.t1"/>
    <property type="gene ID" value="Pan_g20236"/>
</dbReference>
<reference evidence="1" key="1">
    <citation type="journal article" date="2013" name="Genetics">
        <title>The draft genome and transcriptome of Panagrellus redivivus are shaped by the harsh demands of a free-living lifestyle.</title>
        <authorList>
            <person name="Srinivasan J."/>
            <person name="Dillman A.R."/>
            <person name="Macchietto M.G."/>
            <person name="Heikkinen L."/>
            <person name="Lakso M."/>
            <person name="Fracchia K.M."/>
            <person name="Antoshechkin I."/>
            <person name="Mortazavi A."/>
            <person name="Wong G."/>
            <person name="Sternberg P.W."/>
        </authorList>
    </citation>
    <scope>NUCLEOTIDE SEQUENCE [LARGE SCALE GENOMIC DNA]</scope>
    <source>
        <strain evidence="1">MT8872</strain>
    </source>
</reference>
<proteinExistence type="predicted"/>
<evidence type="ECO:0000313" key="1">
    <source>
        <dbReference type="Proteomes" id="UP000492821"/>
    </source>
</evidence>
<sequence length="69" mass="8114">MESEDTFAEWAAGLKDYLVMTDDHMTEQRKFPQIANCLKLLFFYQCHCNSVESLFVVLFITSPFHEPHI</sequence>
<accession>A0A7E4VFD7</accession>
<keyword evidence="1" id="KW-1185">Reference proteome</keyword>
<dbReference type="Proteomes" id="UP000492821">
    <property type="component" value="Unassembled WGS sequence"/>
</dbReference>
<name>A0A7E4VFD7_PANRE</name>
<protein>
    <submittedName>
        <fullName evidence="2">PH domain-containing protein</fullName>
    </submittedName>
</protein>
<organism evidence="1 2">
    <name type="scientific">Panagrellus redivivus</name>
    <name type="common">Microworm</name>
    <dbReference type="NCBI Taxonomy" id="6233"/>
    <lineage>
        <taxon>Eukaryota</taxon>
        <taxon>Metazoa</taxon>
        <taxon>Ecdysozoa</taxon>
        <taxon>Nematoda</taxon>
        <taxon>Chromadorea</taxon>
        <taxon>Rhabditida</taxon>
        <taxon>Tylenchina</taxon>
        <taxon>Panagrolaimomorpha</taxon>
        <taxon>Panagrolaimoidea</taxon>
        <taxon>Panagrolaimidae</taxon>
        <taxon>Panagrellus</taxon>
    </lineage>
</organism>